<organism evidence="1 2">
    <name type="scientific">Gigaspora rosea</name>
    <dbReference type="NCBI Taxonomy" id="44941"/>
    <lineage>
        <taxon>Eukaryota</taxon>
        <taxon>Fungi</taxon>
        <taxon>Fungi incertae sedis</taxon>
        <taxon>Mucoromycota</taxon>
        <taxon>Glomeromycotina</taxon>
        <taxon>Glomeromycetes</taxon>
        <taxon>Diversisporales</taxon>
        <taxon>Gigasporaceae</taxon>
        <taxon>Gigaspora</taxon>
    </lineage>
</organism>
<protein>
    <submittedName>
        <fullName evidence="1">Uncharacterized protein</fullName>
    </submittedName>
</protein>
<gene>
    <name evidence="1" type="ORF">C2G38_2181666</name>
</gene>
<accession>A0A397VAN1</accession>
<comment type="caution">
    <text evidence="1">The sequence shown here is derived from an EMBL/GenBank/DDBJ whole genome shotgun (WGS) entry which is preliminary data.</text>
</comment>
<dbReference type="EMBL" id="QKWP01000470">
    <property type="protein sequence ID" value="RIB19490.1"/>
    <property type="molecule type" value="Genomic_DNA"/>
</dbReference>
<reference evidence="1 2" key="1">
    <citation type="submission" date="2018-06" db="EMBL/GenBank/DDBJ databases">
        <title>Comparative genomics reveals the genomic features of Rhizophagus irregularis, R. cerebriforme, R. diaphanum and Gigaspora rosea, and their symbiotic lifestyle signature.</title>
        <authorList>
            <person name="Morin E."/>
            <person name="San Clemente H."/>
            <person name="Chen E.C.H."/>
            <person name="De La Providencia I."/>
            <person name="Hainaut M."/>
            <person name="Kuo A."/>
            <person name="Kohler A."/>
            <person name="Murat C."/>
            <person name="Tang N."/>
            <person name="Roy S."/>
            <person name="Loubradou J."/>
            <person name="Henrissat B."/>
            <person name="Grigoriev I.V."/>
            <person name="Corradi N."/>
            <person name="Roux C."/>
            <person name="Martin F.M."/>
        </authorList>
    </citation>
    <scope>NUCLEOTIDE SEQUENCE [LARGE SCALE GENOMIC DNA]</scope>
    <source>
        <strain evidence="1 2">DAOM 194757</strain>
    </source>
</reference>
<keyword evidence="2" id="KW-1185">Reference proteome</keyword>
<proteinExistence type="predicted"/>
<evidence type="ECO:0000313" key="1">
    <source>
        <dbReference type="EMBL" id="RIB19490.1"/>
    </source>
</evidence>
<sequence>MLRKCIRSNISGCIQREKDLQPHESYILQNTASHALLGTINDEEDISNSDSLQKNLSDRDQHINNYCSTNSEDCSSDSDSFQENFSYRNQLKFMASNMLSSSNQLTNTEEVELEIEDAKEFRQTIVDSGIDFQQLKYENLVCIIQYPNFQPEHNMKTPSTSRPFKNTYTISVSKHIKRVLSNRTLYSQMYFGPRIGAETKSEFWHRNIWQESPLFSQSSIQINQGSFIKFKSKETRVRRITAIVSTSSGMKLKVQYLYYSSELPKIFATLARSIENEGHQIMASAPNRIYSNSCFSSSKCTYFSVLFVIHITL</sequence>
<dbReference type="OrthoDB" id="2473870at2759"/>
<dbReference type="AlphaFoldDB" id="A0A397VAN1"/>
<dbReference type="Proteomes" id="UP000266673">
    <property type="component" value="Unassembled WGS sequence"/>
</dbReference>
<evidence type="ECO:0000313" key="2">
    <source>
        <dbReference type="Proteomes" id="UP000266673"/>
    </source>
</evidence>
<name>A0A397VAN1_9GLOM</name>